<dbReference type="Proteomes" id="UP001284537">
    <property type="component" value="Unassembled WGS sequence"/>
</dbReference>
<protein>
    <submittedName>
        <fullName evidence="2">Pentapeptide repeat-containing protein</fullName>
    </submittedName>
</protein>
<accession>A0ABU4UIM5</accession>
<evidence type="ECO:0000256" key="1">
    <source>
        <dbReference type="SAM" id="Phobius"/>
    </source>
</evidence>
<evidence type="ECO:0000313" key="3">
    <source>
        <dbReference type="Proteomes" id="UP001284537"/>
    </source>
</evidence>
<dbReference type="InterPro" id="IPR001646">
    <property type="entry name" value="5peptide_repeat"/>
</dbReference>
<organism evidence="2 3">
    <name type="scientific">Methylomonas defluvii</name>
    <dbReference type="NCBI Taxonomy" id="3045149"/>
    <lineage>
        <taxon>Bacteria</taxon>
        <taxon>Pseudomonadati</taxon>
        <taxon>Pseudomonadota</taxon>
        <taxon>Gammaproteobacteria</taxon>
        <taxon>Methylococcales</taxon>
        <taxon>Methylococcaceae</taxon>
        <taxon>Methylomonas</taxon>
    </lineage>
</organism>
<feature type="transmembrane region" description="Helical" evidence="1">
    <location>
        <begin position="409"/>
        <end position="432"/>
    </location>
</feature>
<gene>
    <name evidence="2" type="ORF">QLH52_18295</name>
</gene>
<keyword evidence="3" id="KW-1185">Reference proteome</keyword>
<keyword evidence="1" id="KW-1133">Transmembrane helix</keyword>
<keyword evidence="1" id="KW-0472">Membrane</keyword>
<dbReference type="RefSeq" id="WP_319962498.1">
    <property type="nucleotide sequence ID" value="NZ_JAXARY010000019.1"/>
</dbReference>
<proteinExistence type="predicted"/>
<evidence type="ECO:0000313" key="2">
    <source>
        <dbReference type="EMBL" id="MDX8129255.1"/>
    </source>
</evidence>
<dbReference type="Pfam" id="PF13576">
    <property type="entry name" value="Pentapeptide_3"/>
    <property type="match status" value="1"/>
</dbReference>
<dbReference type="Gene3D" id="2.160.20.80">
    <property type="entry name" value="E3 ubiquitin-protein ligase SopA"/>
    <property type="match status" value="1"/>
</dbReference>
<comment type="caution">
    <text evidence="2">The sequence shown here is derived from an EMBL/GenBank/DDBJ whole genome shotgun (WGS) entry which is preliminary data.</text>
</comment>
<feature type="transmembrane region" description="Helical" evidence="1">
    <location>
        <begin position="339"/>
        <end position="361"/>
    </location>
</feature>
<reference evidence="2 3" key="1">
    <citation type="submission" date="2023-11" db="EMBL/GenBank/DDBJ databases">
        <authorList>
            <person name="Ouyang M.-Y."/>
        </authorList>
    </citation>
    <scope>NUCLEOTIDE SEQUENCE [LARGE SCALE GENOMIC DNA]</scope>
    <source>
        <strain evidence="2 3">OY6</strain>
    </source>
</reference>
<name>A0ABU4UIM5_9GAMM</name>
<keyword evidence="1" id="KW-0812">Transmembrane</keyword>
<sequence>MDENNYISGPDRLQQLNSDFISSLKEWSTEDIEQEPKLHIGGQERPILSVSITKLISHINKFTSIWKSIPKEQKQEFRGIWYIDCRGLYIESSLDDVLSMNIDSLLEFAPIQFDHSIVDIGLPLFATTRFLGDTSFYNVKFKREMRFDHTVFVGNVNFDRAIFSRNASFINCDFRGINNPSFQQVDLSKSIDFTKAKFNRAPVFYGTEFKASLPFNEATFNKNAKNLFQKDMHCDIQAWRALKNIASAQKNQHDEAVFFTLEQRYYRKAYLALRLVWQKELFRAQQGRQGLGDLLVLDTWHPSSLKYWKFCDVRWKSIEWFISWLYDLISEYGRNPNQAIGWLFGLNILFLLLYKTILIMSPSAFYFSDISTHDLPLKQHPALFFTLQNLFNPGAAFSFKTVIYPNNILVLFLSIFQFIGTNLVLILTALSLRNRFQKS</sequence>
<dbReference type="EMBL" id="JAXARY010000019">
    <property type="protein sequence ID" value="MDX8129255.1"/>
    <property type="molecule type" value="Genomic_DNA"/>
</dbReference>